<accession>A0A436ZTW6</accession>
<dbReference type="EMBL" id="SAEB01000009">
    <property type="protein sequence ID" value="RVD82196.1"/>
    <property type="molecule type" value="Genomic_DNA"/>
</dbReference>
<organism evidence="2 3">
    <name type="scientific">Arthrobotrys flagrans</name>
    <name type="common">Nematode-trapping fungus</name>
    <name type="synonym">Trichothecium flagrans</name>
    <dbReference type="NCBI Taxonomy" id="97331"/>
    <lineage>
        <taxon>Eukaryota</taxon>
        <taxon>Fungi</taxon>
        <taxon>Dikarya</taxon>
        <taxon>Ascomycota</taxon>
        <taxon>Pezizomycotina</taxon>
        <taxon>Orbiliomycetes</taxon>
        <taxon>Orbiliales</taxon>
        <taxon>Orbiliaceae</taxon>
        <taxon>Arthrobotrys</taxon>
    </lineage>
</organism>
<proteinExistence type="predicted"/>
<sequence length="886" mass="100593">MQYCQIYCCICGAPILDPDGRRDRWLTEARYVIPETYLEFPGESGRYFPSNIPFLSPEARVVAEDGFSFAHILDSSSGRYIQHGLQIFPNRDEFGGYPIHEGCWRILNALLEVSDVLLHDRMSTFYKILDNTSYLTFGCKLLWPHRYHGLSDERSQPAMWIPTPELKYVESDPWVMNDIPTLLKTSWIKRQDRQFLFVPRILPLPVELVQRIYSYLDWSDMANLLLLKTAVNIKVPTSYWRSLLLPGAEFGYLYLDETQKINQGLSSFQKFCIARMQQVKESDVIKNRRRIWKICNALADQIIDISSCDSQGLDPVDPVSGFDTIPDTSPPTPSCWVQSEGYTYHGTEANSRTFLGSKAIYQGEIDVDSIEALILSYTGSGSMSFLSGITVLPSGKQIGYITDRTRLVPWVEKTVLSVAVSTYGIVDISLSHAVDEPNWMLVEKDFRERQVAVRYRLLGNTVDGVKIRGRWDASKMIEIRLSTSQILDDQSLTSEAETFLQKHAWTPGIPPLQLDINTQSYSGAPYTWSGAPRYCPLQFVLFPSSSLLTLITGWSSSNRISALTFHFKGHSPVTLGEPQGTPSDFLINGEAGEEIASMHALLHKDHRDSLCGIVLETNTGRKALFGIEKLNNCYSRPLFSPQGPRLKGLYGFRLDTCDLSSIGVITYPRTNGEIEVTPPPLNWGSLGVENAIFVDHTSSEHIRIQNQTQYGDYHYLRRSLHVGPIKQFANTATLKDCRRIIFYKKSYHGKSRIVGMKLYYKQDVRECGNPRILGRISDGIQESRVLELPEDGSSFIRRLLVHVREPPSEPIRGNTYMCGLTVQLSDGESMLWGSNNIQTAPKYLPLKRESTLRWDYNERFDIISVIEEKERIRSGRLLQAVQLDSL</sequence>
<dbReference type="InterPro" id="IPR001810">
    <property type="entry name" value="F-box_dom"/>
</dbReference>
<keyword evidence="3" id="KW-1185">Reference proteome</keyword>
<dbReference type="Gene3D" id="2.100.10.30">
    <property type="entry name" value="Jacalin-like lectin domain"/>
    <property type="match status" value="1"/>
</dbReference>
<dbReference type="VEuPathDB" id="FungiDB:DFL_006629"/>
<dbReference type="InterPro" id="IPR036404">
    <property type="entry name" value="Jacalin-like_lectin_dom_sf"/>
</dbReference>
<dbReference type="AlphaFoldDB" id="A0A436ZTW6"/>
<protein>
    <recommendedName>
        <fullName evidence="1">F-box domain-containing protein</fullName>
    </recommendedName>
</protein>
<evidence type="ECO:0000313" key="3">
    <source>
        <dbReference type="Proteomes" id="UP000283090"/>
    </source>
</evidence>
<comment type="caution">
    <text evidence="2">The sequence shown here is derived from an EMBL/GenBank/DDBJ whole genome shotgun (WGS) entry which is preliminary data.</text>
</comment>
<dbReference type="Proteomes" id="UP000283090">
    <property type="component" value="Unassembled WGS sequence"/>
</dbReference>
<name>A0A436ZTW6_ARTFL</name>
<dbReference type="RefSeq" id="XP_067487740.1">
    <property type="nucleotide sequence ID" value="XM_067636088.1"/>
</dbReference>
<reference evidence="2 3" key="1">
    <citation type="submission" date="2019-01" db="EMBL/GenBank/DDBJ databases">
        <title>Intercellular communication is required for trap formation in the nematode-trapping fungus Duddingtonia flagrans.</title>
        <authorList>
            <person name="Youssar L."/>
            <person name="Wernet V."/>
            <person name="Hensel N."/>
            <person name="Hildebrandt H.-G."/>
            <person name="Fischer R."/>
        </authorList>
    </citation>
    <scope>NUCLEOTIDE SEQUENCE [LARGE SCALE GENOMIC DNA]</scope>
    <source>
        <strain evidence="2 3">CBS H-5679</strain>
    </source>
</reference>
<dbReference type="STRING" id="97331.A0A436ZTW6"/>
<evidence type="ECO:0000313" key="2">
    <source>
        <dbReference type="EMBL" id="RVD82196.1"/>
    </source>
</evidence>
<dbReference type="GeneID" id="93588940"/>
<feature type="domain" description="F-box" evidence="1">
    <location>
        <begin position="198"/>
        <end position="243"/>
    </location>
</feature>
<evidence type="ECO:0000259" key="1">
    <source>
        <dbReference type="PROSITE" id="PS50181"/>
    </source>
</evidence>
<dbReference type="OrthoDB" id="5273847at2759"/>
<dbReference type="PROSITE" id="PS50181">
    <property type="entry name" value="FBOX"/>
    <property type="match status" value="1"/>
</dbReference>
<gene>
    <name evidence="2" type="ORF">DFL_006629</name>
</gene>